<dbReference type="InterPro" id="IPR011701">
    <property type="entry name" value="MFS"/>
</dbReference>
<dbReference type="PANTHER" id="PTHR11360:SF290">
    <property type="entry name" value="MONOCARBOXYLATE MFS PERMEASE"/>
    <property type="match status" value="1"/>
</dbReference>
<feature type="transmembrane region" description="Helical" evidence="4">
    <location>
        <begin position="174"/>
        <end position="194"/>
    </location>
</feature>
<dbReference type="RefSeq" id="WP_260045881.1">
    <property type="nucleotide sequence ID" value="NZ_JANZXA010000005.1"/>
</dbReference>
<evidence type="ECO:0000256" key="4">
    <source>
        <dbReference type="SAM" id="Phobius"/>
    </source>
</evidence>
<dbReference type="Proteomes" id="UP001165583">
    <property type="component" value="Unassembled WGS sequence"/>
</dbReference>
<feature type="transmembrane region" description="Helical" evidence="4">
    <location>
        <begin position="298"/>
        <end position="318"/>
    </location>
</feature>
<evidence type="ECO:0000256" key="3">
    <source>
        <dbReference type="ARBA" id="ARBA00023136"/>
    </source>
</evidence>
<feature type="transmembrane region" description="Helical" evidence="4">
    <location>
        <begin position="358"/>
        <end position="377"/>
    </location>
</feature>
<feature type="domain" description="Major facilitator superfamily (MFS) profile" evidence="5">
    <location>
        <begin position="18"/>
        <end position="413"/>
    </location>
</feature>
<dbReference type="InterPro" id="IPR036259">
    <property type="entry name" value="MFS_trans_sf"/>
</dbReference>
<dbReference type="SUPFAM" id="SSF103473">
    <property type="entry name" value="MFS general substrate transporter"/>
    <property type="match status" value="1"/>
</dbReference>
<dbReference type="InterPro" id="IPR020846">
    <property type="entry name" value="MFS_dom"/>
</dbReference>
<dbReference type="InterPro" id="IPR050327">
    <property type="entry name" value="Proton-linked_MCT"/>
</dbReference>
<feature type="transmembrane region" description="Helical" evidence="4">
    <location>
        <begin position="52"/>
        <end position="72"/>
    </location>
</feature>
<accession>A0ABT2I4N3</accession>
<feature type="transmembrane region" description="Helical" evidence="4">
    <location>
        <begin position="324"/>
        <end position="346"/>
    </location>
</feature>
<dbReference type="PROSITE" id="PS50850">
    <property type="entry name" value="MFS"/>
    <property type="match status" value="1"/>
</dbReference>
<evidence type="ECO:0000313" key="7">
    <source>
        <dbReference type="Proteomes" id="UP001165583"/>
    </source>
</evidence>
<evidence type="ECO:0000313" key="6">
    <source>
        <dbReference type="EMBL" id="MCT2399780.1"/>
    </source>
</evidence>
<dbReference type="EMBL" id="JANZXA010000005">
    <property type="protein sequence ID" value="MCT2399780.1"/>
    <property type="molecule type" value="Genomic_DNA"/>
</dbReference>
<reference evidence="6" key="1">
    <citation type="submission" date="2022-09" db="EMBL/GenBank/DDBJ databases">
        <title>Novosphingobium sp. Nov., a polycyclic aromatic hydrocarbon-degrading bacterium isolated form mangrove sediments in HongKong.</title>
        <authorList>
            <person name="Hu Z."/>
        </authorList>
    </citation>
    <scope>NUCLEOTIDE SEQUENCE</scope>
    <source>
        <strain evidence="6">HK4-1</strain>
    </source>
</reference>
<comment type="caution">
    <text evidence="6">The sequence shown here is derived from an EMBL/GenBank/DDBJ whole genome shotgun (WGS) entry which is preliminary data.</text>
</comment>
<proteinExistence type="predicted"/>
<keyword evidence="7" id="KW-1185">Reference proteome</keyword>
<keyword evidence="3 4" id="KW-0472">Membrane</keyword>
<feature type="transmembrane region" description="Helical" evidence="4">
    <location>
        <begin position="16"/>
        <end position="40"/>
    </location>
</feature>
<sequence>MEDSGRTQGEEWSSGWTLVLASAIGFSFFSVLLSAVGLFMEPLNREFGWDKSVLSAGPAIATGVTALLSPFYGAMIDRFGSRRLALPGIVVTMAGTAMFALADGSRTQWLMMWALFGLILTSIKSTIWTTAVAGVFEKGRGLALGIVVAGTAIAQTVVPPLGNWLIVTTGWRGAFFWLGAGWGGLTLLLCWLFLFDAHDRHARAAAKRGETARARGSVSLPGLTKAQAWRSPALWMVAVSTFIVMLLTIGLGIHLFPILTESGVPRETAAWMMSLGGIAGVVGKLTTGFLLDRFRPNWIGGLTMGVTAVTFFMLDRFIESTAAVIVAVVINGYAAGTKMQICAFLTVGYAGMRNFGSIYGLMSALVALGSGLGPFIAGRIYDTMGGYGPFLWLGVVGCTVGGMLLILLPPYPRWQEVNETEAFS</sequence>
<keyword evidence="2 4" id="KW-1133">Transmembrane helix</keyword>
<feature type="transmembrane region" description="Helical" evidence="4">
    <location>
        <begin position="268"/>
        <end position="291"/>
    </location>
</feature>
<dbReference type="PANTHER" id="PTHR11360">
    <property type="entry name" value="MONOCARBOXYLATE TRANSPORTER"/>
    <property type="match status" value="1"/>
</dbReference>
<dbReference type="Pfam" id="PF07690">
    <property type="entry name" value="MFS_1"/>
    <property type="match status" value="1"/>
</dbReference>
<feature type="transmembrane region" description="Helical" evidence="4">
    <location>
        <begin position="141"/>
        <end position="162"/>
    </location>
</feature>
<feature type="transmembrane region" description="Helical" evidence="4">
    <location>
        <begin position="108"/>
        <end position="129"/>
    </location>
</feature>
<feature type="transmembrane region" description="Helical" evidence="4">
    <location>
        <begin position="84"/>
        <end position="102"/>
    </location>
</feature>
<evidence type="ECO:0000259" key="5">
    <source>
        <dbReference type="PROSITE" id="PS50850"/>
    </source>
</evidence>
<keyword evidence="1 4" id="KW-0812">Transmembrane</keyword>
<evidence type="ECO:0000256" key="2">
    <source>
        <dbReference type="ARBA" id="ARBA00022989"/>
    </source>
</evidence>
<dbReference type="Gene3D" id="1.20.1250.20">
    <property type="entry name" value="MFS general substrate transporter like domains"/>
    <property type="match status" value="2"/>
</dbReference>
<organism evidence="6 7">
    <name type="scientific">Novosphingobium mangrovi</name>
    <name type="common">ex Huang et al. 2023</name>
    <dbReference type="NCBI Taxonomy" id="2976432"/>
    <lineage>
        <taxon>Bacteria</taxon>
        <taxon>Pseudomonadati</taxon>
        <taxon>Pseudomonadota</taxon>
        <taxon>Alphaproteobacteria</taxon>
        <taxon>Sphingomonadales</taxon>
        <taxon>Sphingomonadaceae</taxon>
        <taxon>Novosphingobium</taxon>
    </lineage>
</organism>
<feature type="transmembrane region" description="Helical" evidence="4">
    <location>
        <begin position="389"/>
        <end position="408"/>
    </location>
</feature>
<protein>
    <submittedName>
        <fullName evidence="6">MFS transporter</fullName>
    </submittedName>
</protein>
<dbReference type="CDD" id="cd17355">
    <property type="entry name" value="MFS_YcxA_like"/>
    <property type="match status" value="1"/>
</dbReference>
<name>A0ABT2I4N3_9SPHN</name>
<evidence type="ECO:0000256" key="1">
    <source>
        <dbReference type="ARBA" id="ARBA00022692"/>
    </source>
</evidence>
<feature type="transmembrane region" description="Helical" evidence="4">
    <location>
        <begin position="233"/>
        <end position="256"/>
    </location>
</feature>
<gene>
    <name evidence="6" type="ORF">NZK81_09485</name>
</gene>